<dbReference type="AlphaFoldDB" id="A0A1H6CH46"/>
<proteinExistence type="predicted"/>
<dbReference type="OrthoDB" id="9802824at2"/>
<keyword evidence="5" id="KW-1185">Reference proteome</keyword>
<dbReference type="GO" id="GO:0000287">
    <property type="term" value="F:magnesium ion binding"/>
    <property type="evidence" value="ECO:0007669"/>
    <property type="project" value="TreeGrafter"/>
</dbReference>
<accession>A0A1H6CH46</accession>
<dbReference type="PANTHER" id="PTHR43340:SF1">
    <property type="entry name" value="HYPOXANTHINE PHOSPHORIBOSYLTRANSFERASE"/>
    <property type="match status" value="1"/>
</dbReference>
<comment type="catalytic activity">
    <reaction evidence="1">
        <text>GMP + diphosphate = guanine + 5-phospho-alpha-D-ribose 1-diphosphate</text>
        <dbReference type="Rhea" id="RHEA:25424"/>
        <dbReference type="ChEBI" id="CHEBI:16235"/>
        <dbReference type="ChEBI" id="CHEBI:33019"/>
        <dbReference type="ChEBI" id="CHEBI:58017"/>
        <dbReference type="ChEBI" id="CHEBI:58115"/>
        <dbReference type="EC" id="2.4.2.8"/>
    </reaction>
    <physiologicalReaction direction="right-to-left" evidence="1">
        <dbReference type="Rhea" id="RHEA:25426"/>
    </physiologicalReaction>
</comment>
<dbReference type="InterPro" id="IPR029057">
    <property type="entry name" value="PRTase-like"/>
</dbReference>
<name>A0A1H6CH46_9GAMM</name>
<protein>
    <submittedName>
        <fullName evidence="4">Hypoxanthine phosphoribosyltransferase</fullName>
    </submittedName>
</protein>
<dbReference type="Proteomes" id="UP000236745">
    <property type="component" value="Unassembled WGS sequence"/>
</dbReference>
<dbReference type="InterPro" id="IPR000836">
    <property type="entry name" value="PRTase_dom"/>
</dbReference>
<dbReference type="EMBL" id="FNVQ01000003">
    <property type="protein sequence ID" value="SEG72291.1"/>
    <property type="molecule type" value="Genomic_DNA"/>
</dbReference>
<dbReference type="NCBIfam" id="NF006605">
    <property type="entry name" value="PRK09162.1"/>
    <property type="match status" value="1"/>
</dbReference>
<comment type="catalytic activity">
    <reaction evidence="2">
        <text>IMP + diphosphate = hypoxanthine + 5-phospho-alpha-D-ribose 1-diphosphate</text>
        <dbReference type="Rhea" id="RHEA:17973"/>
        <dbReference type="ChEBI" id="CHEBI:17368"/>
        <dbReference type="ChEBI" id="CHEBI:33019"/>
        <dbReference type="ChEBI" id="CHEBI:58017"/>
        <dbReference type="ChEBI" id="CHEBI:58053"/>
        <dbReference type="EC" id="2.4.2.8"/>
    </reaction>
    <physiologicalReaction direction="right-to-left" evidence="2">
        <dbReference type="Rhea" id="RHEA:17975"/>
    </physiologicalReaction>
</comment>
<evidence type="ECO:0000313" key="4">
    <source>
        <dbReference type="EMBL" id="SEG72291.1"/>
    </source>
</evidence>
<dbReference type="CDD" id="cd06223">
    <property type="entry name" value="PRTases_typeI"/>
    <property type="match status" value="1"/>
</dbReference>
<reference evidence="4 5" key="1">
    <citation type="submission" date="2016-10" db="EMBL/GenBank/DDBJ databases">
        <authorList>
            <person name="de Groot N.N."/>
        </authorList>
    </citation>
    <scope>NUCLEOTIDE SEQUENCE [LARGE SCALE GENOMIC DNA]</scope>
    <source>
        <strain evidence="4 5">DSM 22012</strain>
    </source>
</reference>
<evidence type="ECO:0000256" key="2">
    <source>
        <dbReference type="ARBA" id="ARBA00049402"/>
    </source>
</evidence>
<dbReference type="GO" id="GO:0005829">
    <property type="term" value="C:cytosol"/>
    <property type="evidence" value="ECO:0007669"/>
    <property type="project" value="TreeGrafter"/>
</dbReference>
<sequence length="186" mass="20905">MSSTDLDHIKQVYIESDLLFCEMEVKAAIHKMSEEISEQLGEADPVVFCVMNGGLVIAGQLLPMLNFPLQASYLHATRYRNSTAGHELEWKVPPMVEFKNRPVLIIDDILDEGHTLAAIIDYCRDAGASSVQCAVLVDKLHDRKARHDLKADFVGLQVEDRYIFGYGMDYKGYWRNAPGIFAVKGL</sequence>
<keyword evidence="4" id="KW-0328">Glycosyltransferase</keyword>
<dbReference type="PANTHER" id="PTHR43340">
    <property type="entry name" value="HYPOXANTHINE-GUANINE PHOSPHORIBOSYLTRANSFERASE"/>
    <property type="match status" value="1"/>
</dbReference>
<feature type="domain" description="Phosphoribosyltransferase" evidence="3">
    <location>
        <begin position="24"/>
        <end position="170"/>
    </location>
</feature>
<dbReference type="InterPro" id="IPR050408">
    <property type="entry name" value="HGPRT"/>
</dbReference>
<dbReference type="GO" id="GO:0032264">
    <property type="term" value="P:IMP salvage"/>
    <property type="evidence" value="ECO:0007669"/>
    <property type="project" value="TreeGrafter"/>
</dbReference>
<dbReference type="GO" id="GO:0006178">
    <property type="term" value="P:guanine salvage"/>
    <property type="evidence" value="ECO:0007669"/>
    <property type="project" value="TreeGrafter"/>
</dbReference>
<dbReference type="GO" id="GO:0004422">
    <property type="term" value="F:hypoxanthine phosphoribosyltransferase activity"/>
    <property type="evidence" value="ECO:0007669"/>
    <property type="project" value="TreeGrafter"/>
</dbReference>
<evidence type="ECO:0000313" key="5">
    <source>
        <dbReference type="Proteomes" id="UP000236745"/>
    </source>
</evidence>
<dbReference type="Pfam" id="PF00156">
    <property type="entry name" value="Pribosyltran"/>
    <property type="match status" value="1"/>
</dbReference>
<dbReference type="Gene3D" id="3.40.50.2020">
    <property type="match status" value="1"/>
</dbReference>
<evidence type="ECO:0000259" key="3">
    <source>
        <dbReference type="Pfam" id="PF00156"/>
    </source>
</evidence>
<dbReference type="GO" id="GO:0032263">
    <property type="term" value="P:GMP salvage"/>
    <property type="evidence" value="ECO:0007669"/>
    <property type="project" value="TreeGrafter"/>
</dbReference>
<organism evidence="4 5">
    <name type="scientific">Marinobacterium lutimaris</name>
    <dbReference type="NCBI Taxonomy" id="568106"/>
    <lineage>
        <taxon>Bacteria</taxon>
        <taxon>Pseudomonadati</taxon>
        <taxon>Pseudomonadota</taxon>
        <taxon>Gammaproteobacteria</taxon>
        <taxon>Oceanospirillales</taxon>
        <taxon>Oceanospirillaceae</taxon>
        <taxon>Marinobacterium</taxon>
    </lineage>
</organism>
<dbReference type="SUPFAM" id="SSF53271">
    <property type="entry name" value="PRTase-like"/>
    <property type="match status" value="1"/>
</dbReference>
<gene>
    <name evidence="4" type="ORF">SAMN05444390_103502</name>
</gene>
<keyword evidence="4" id="KW-0808">Transferase</keyword>
<evidence type="ECO:0000256" key="1">
    <source>
        <dbReference type="ARBA" id="ARBA00048811"/>
    </source>
</evidence>
<dbReference type="GO" id="GO:0046100">
    <property type="term" value="P:hypoxanthine metabolic process"/>
    <property type="evidence" value="ECO:0007669"/>
    <property type="project" value="TreeGrafter"/>
</dbReference>
<dbReference type="RefSeq" id="WP_104004330.1">
    <property type="nucleotide sequence ID" value="NZ_FNVQ01000003.1"/>
</dbReference>